<dbReference type="RefSeq" id="WP_011019278.1">
    <property type="nucleotide sequence ID" value="NZ_DUJS01000002.1"/>
</dbReference>
<protein>
    <submittedName>
        <fullName evidence="2">Uncharacterized protein</fullName>
    </submittedName>
</protein>
<comment type="caution">
    <text evidence="2">The sequence shown here is derived from an EMBL/GenBank/DDBJ whole genome shotgun (WGS) entry which is preliminary data.</text>
</comment>
<evidence type="ECO:0000313" key="3">
    <source>
        <dbReference type="Proteomes" id="UP000619545"/>
    </source>
</evidence>
<organism evidence="2 3">
    <name type="scientific">Methanopyrus kandleri</name>
    <dbReference type="NCBI Taxonomy" id="2320"/>
    <lineage>
        <taxon>Archaea</taxon>
        <taxon>Methanobacteriati</taxon>
        <taxon>Methanobacteriota</taxon>
        <taxon>Methanomada group</taxon>
        <taxon>Methanopyri</taxon>
        <taxon>Methanopyrales</taxon>
        <taxon>Methanopyraceae</taxon>
        <taxon>Methanopyrus</taxon>
    </lineage>
</organism>
<keyword evidence="1" id="KW-0812">Transmembrane</keyword>
<dbReference type="EMBL" id="DUJS01000002">
    <property type="protein sequence ID" value="HII69862.1"/>
    <property type="molecule type" value="Genomic_DNA"/>
</dbReference>
<reference evidence="2" key="1">
    <citation type="journal article" date="2020" name="bioRxiv">
        <title>A rank-normalized archaeal taxonomy based on genome phylogeny resolves widespread incomplete and uneven classifications.</title>
        <authorList>
            <person name="Rinke C."/>
            <person name="Chuvochina M."/>
            <person name="Mussig A.J."/>
            <person name="Chaumeil P.-A."/>
            <person name="Waite D.W."/>
            <person name="Whitman W.B."/>
            <person name="Parks D.H."/>
            <person name="Hugenholtz P."/>
        </authorList>
    </citation>
    <scope>NUCLEOTIDE SEQUENCE</scope>
    <source>
        <strain evidence="2">UBA8853</strain>
    </source>
</reference>
<keyword evidence="1" id="KW-1133">Transmembrane helix</keyword>
<feature type="transmembrane region" description="Helical" evidence="1">
    <location>
        <begin position="170"/>
        <end position="192"/>
    </location>
</feature>
<evidence type="ECO:0000256" key="1">
    <source>
        <dbReference type="SAM" id="Phobius"/>
    </source>
</evidence>
<dbReference type="AlphaFoldDB" id="A0A832WM44"/>
<evidence type="ECO:0000313" key="2">
    <source>
        <dbReference type="EMBL" id="HII69862.1"/>
    </source>
</evidence>
<dbReference type="Proteomes" id="UP000619545">
    <property type="component" value="Unassembled WGS sequence"/>
</dbReference>
<keyword evidence="1" id="KW-0472">Membrane</keyword>
<sequence>MDLAVQAHKVYLLGTRGLARGDWDPYSYTGRPPMIDYPVLPFLPAVLFHRWLADPYLACTLIDGVYRSLPCWIWSILKFKGMSTPRADAAMMVYAASVPFQIVEVFSTRVVTTFSLGTAGAALILRRCRGSVLRGLPVLWLWMLSLLGNPLYVLPALLLESMEERRLLLALLPAVPTAVLSTYFLTSAFTWVPPAWTRASPWEHWVAPGLGMLWAVFAASRGGGSVLPVLPWPILWSTEAIVGPVWPLSQLDPWRVLLTAILSSMIVVERYERLRRIAYLGSGLSAVGFPILALMVSFQPMHWESAGTASWRVLVAGDNGFEALSPEFSGKPVYSIAGAFYQGASEPQLQSLTPVLVLVNDPSVCSYLYASRWEFSKAVEVTRKELDPYLRALPIGYVDVRGTAVRRSTGRDRVSWCGRPVLTLDDAVPVKRFKVLYVGSFSLYGILWAKLAGALGRPPIVPGVYPRTVMSGQELDPNELPWTGDVLVVDKMGWREAVKLGLVKRARVVMRVSGGLLPWSWGADVDEVSARLVKYVDVVNGPRDDALRIDSDEIEVRTPGRAEFVLIPWGWAPFWAVNGREGQVCPVGPYMLVKTDGKPAIVRYVGWERHQSRAYLAGCILAVLVSVVWAAGRKPL</sequence>
<name>A0A832WM44_9EURY</name>
<feature type="transmembrane region" description="Helical" evidence="1">
    <location>
        <begin position="137"/>
        <end position="158"/>
    </location>
</feature>
<gene>
    <name evidence="2" type="ORF">HA336_01345</name>
</gene>
<feature type="transmembrane region" description="Helical" evidence="1">
    <location>
        <begin position="278"/>
        <end position="298"/>
    </location>
</feature>
<proteinExistence type="predicted"/>
<accession>A0A832WM44</accession>